<dbReference type="GO" id="GO:0003885">
    <property type="term" value="F:D-arabinono-1,4-lactone oxidase activity"/>
    <property type="evidence" value="ECO:0007669"/>
    <property type="project" value="InterPro"/>
</dbReference>
<reference evidence="3 4" key="1">
    <citation type="submission" date="2020-06" db="EMBL/GenBank/DDBJ databases">
        <authorList>
            <person name="Li R."/>
            <person name="Bekaert M."/>
        </authorList>
    </citation>
    <scope>NUCLEOTIDE SEQUENCE [LARGE SCALE GENOMIC DNA]</scope>
    <source>
        <strain evidence="4">wild</strain>
    </source>
</reference>
<accession>A0A6J8A6W3</accession>
<evidence type="ECO:0000259" key="2">
    <source>
        <dbReference type="Pfam" id="PF04030"/>
    </source>
</evidence>
<evidence type="ECO:0000313" key="4">
    <source>
        <dbReference type="Proteomes" id="UP000507470"/>
    </source>
</evidence>
<dbReference type="EMBL" id="CACVKT020000809">
    <property type="protein sequence ID" value="CAC5363241.1"/>
    <property type="molecule type" value="Genomic_DNA"/>
</dbReference>
<dbReference type="OrthoDB" id="610608at2759"/>
<dbReference type="AlphaFoldDB" id="A0A6J8A6W3"/>
<feature type="domain" description="D-arabinono-1,4-lactone oxidase C-terminal" evidence="2">
    <location>
        <begin position="11"/>
        <end position="206"/>
    </location>
</feature>
<proteinExistence type="predicted"/>
<dbReference type="Proteomes" id="UP000507470">
    <property type="component" value="Unassembled WGS sequence"/>
</dbReference>
<dbReference type="InterPro" id="IPR007173">
    <property type="entry name" value="ALO_C"/>
</dbReference>
<evidence type="ECO:0000256" key="1">
    <source>
        <dbReference type="ARBA" id="ARBA00023002"/>
    </source>
</evidence>
<protein>
    <recommendedName>
        <fullName evidence="2">D-arabinono-1,4-lactone oxidase C-terminal domain-containing protein</fullName>
    </recommendedName>
</protein>
<keyword evidence="1" id="KW-0560">Oxidoreductase</keyword>
<gene>
    <name evidence="3" type="ORF">MCOR_4739</name>
</gene>
<evidence type="ECO:0000313" key="3">
    <source>
        <dbReference type="EMBL" id="CAC5363241.1"/>
    </source>
</evidence>
<dbReference type="GO" id="GO:0016020">
    <property type="term" value="C:membrane"/>
    <property type="evidence" value="ECO:0007669"/>
    <property type="project" value="InterPro"/>
</dbReference>
<sequence length="210" mass="24002">MLMISPILTKNPSLIPRYAWSSFDALKKIIYPSGTQYQELPHAIHFRQFIEMAPVNNMEFAFDLRGDFLRLLKIIQVVVNKVDHYEGKDEYPFNVVLGMRMMGYSDTLLCPGIIGNPDYGGSGHVLYIEIVSVVNTKGWEKFSIDVGKEWMALDGVPHLAKEWDFLPGIEDHIYKHMGQHINAFKEQLTKSGADPNGMFLNKSLQKLLRL</sequence>
<keyword evidence="4" id="KW-1185">Reference proteome</keyword>
<organism evidence="3 4">
    <name type="scientific">Mytilus coruscus</name>
    <name type="common">Sea mussel</name>
    <dbReference type="NCBI Taxonomy" id="42192"/>
    <lineage>
        <taxon>Eukaryota</taxon>
        <taxon>Metazoa</taxon>
        <taxon>Spiralia</taxon>
        <taxon>Lophotrochozoa</taxon>
        <taxon>Mollusca</taxon>
        <taxon>Bivalvia</taxon>
        <taxon>Autobranchia</taxon>
        <taxon>Pteriomorphia</taxon>
        <taxon>Mytilida</taxon>
        <taxon>Mytiloidea</taxon>
        <taxon>Mytilidae</taxon>
        <taxon>Mytilinae</taxon>
        <taxon>Mytilus</taxon>
    </lineage>
</organism>
<name>A0A6J8A6W3_MYTCO</name>
<dbReference type="Pfam" id="PF04030">
    <property type="entry name" value="ALO"/>
    <property type="match status" value="1"/>
</dbReference>